<sequence>MAANKERILIVDDEDVVRKVLYAELSRHGSRPRLVDYARE</sequence>
<organism evidence="2">
    <name type="scientific">marine sediment metagenome</name>
    <dbReference type="NCBI Taxonomy" id="412755"/>
    <lineage>
        <taxon>unclassified sequences</taxon>
        <taxon>metagenomes</taxon>
        <taxon>ecological metagenomes</taxon>
    </lineage>
</organism>
<gene>
    <name evidence="2" type="ORF">S06H3_13436</name>
</gene>
<dbReference type="GO" id="GO:0000160">
    <property type="term" value="P:phosphorelay signal transduction system"/>
    <property type="evidence" value="ECO:0007669"/>
    <property type="project" value="InterPro"/>
</dbReference>
<dbReference type="PROSITE" id="PS50110">
    <property type="entry name" value="RESPONSE_REGULATORY"/>
    <property type="match status" value="1"/>
</dbReference>
<dbReference type="SUPFAM" id="SSF52172">
    <property type="entry name" value="CheY-like"/>
    <property type="match status" value="1"/>
</dbReference>
<dbReference type="AlphaFoldDB" id="X1N7D1"/>
<dbReference type="InterPro" id="IPR001789">
    <property type="entry name" value="Sig_transdc_resp-reg_receiver"/>
</dbReference>
<comment type="caution">
    <text evidence="2">The sequence shown here is derived from an EMBL/GenBank/DDBJ whole genome shotgun (WGS) entry which is preliminary data.</text>
</comment>
<evidence type="ECO:0000259" key="1">
    <source>
        <dbReference type="PROSITE" id="PS50110"/>
    </source>
</evidence>
<dbReference type="InterPro" id="IPR011006">
    <property type="entry name" value="CheY-like_superfamily"/>
</dbReference>
<dbReference type="EMBL" id="BARV01006562">
    <property type="protein sequence ID" value="GAI14529.1"/>
    <property type="molecule type" value="Genomic_DNA"/>
</dbReference>
<protein>
    <recommendedName>
        <fullName evidence="1">Response regulatory domain-containing protein</fullName>
    </recommendedName>
</protein>
<name>X1N7D1_9ZZZZ</name>
<feature type="domain" description="Response regulatory" evidence="1">
    <location>
        <begin position="7"/>
        <end position="40"/>
    </location>
</feature>
<proteinExistence type="predicted"/>
<reference evidence="2" key="1">
    <citation type="journal article" date="2014" name="Front. Microbiol.">
        <title>High frequency of phylogenetically diverse reductive dehalogenase-homologous genes in deep subseafloor sedimentary metagenomes.</title>
        <authorList>
            <person name="Kawai M."/>
            <person name="Futagami T."/>
            <person name="Toyoda A."/>
            <person name="Takaki Y."/>
            <person name="Nishi S."/>
            <person name="Hori S."/>
            <person name="Arai W."/>
            <person name="Tsubouchi T."/>
            <person name="Morono Y."/>
            <person name="Uchiyama I."/>
            <person name="Ito T."/>
            <person name="Fujiyama A."/>
            <person name="Inagaki F."/>
            <person name="Takami H."/>
        </authorList>
    </citation>
    <scope>NUCLEOTIDE SEQUENCE</scope>
    <source>
        <strain evidence="2">Expedition CK06-06</strain>
    </source>
</reference>
<accession>X1N7D1</accession>
<evidence type="ECO:0000313" key="2">
    <source>
        <dbReference type="EMBL" id="GAI14529.1"/>
    </source>
</evidence>